<evidence type="ECO:0000256" key="1">
    <source>
        <dbReference type="SAM" id="Phobius"/>
    </source>
</evidence>
<keyword evidence="1" id="KW-0812">Transmembrane</keyword>
<keyword evidence="1" id="KW-0472">Membrane</keyword>
<feature type="transmembrane region" description="Helical" evidence="1">
    <location>
        <begin position="6"/>
        <end position="27"/>
    </location>
</feature>
<organism evidence="2">
    <name type="scientific">Vannella robusta</name>
    <dbReference type="NCBI Taxonomy" id="1487602"/>
    <lineage>
        <taxon>Eukaryota</taxon>
        <taxon>Amoebozoa</taxon>
        <taxon>Discosea</taxon>
        <taxon>Flabellinia</taxon>
        <taxon>Vannellidae</taxon>
        <taxon>Vannella</taxon>
    </lineage>
</organism>
<proteinExistence type="predicted"/>
<dbReference type="InterPro" id="IPR009091">
    <property type="entry name" value="RCC1/BLIP-II"/>
</dbReference>
<sequence length="274" mass="30917">MFPGFLVTVIWPYAVVLLLLSIVVVYVRKWRRMAQLRSRSLPVHFKGNTISTSIRHFVVIDESGRAWSRNDMGATTEQLGRSGNQNIIAPIPGRFASVFCTRISTFLIDLHGSLLVCGEYRGKKYATPTRIASSLHVITEVACNDDTCVLLLDEYKHVWSGAVNGRFFGMTARTTKLEYRRLPNVPPIVQTACHANRIFLLDDTGCVWSAQLGQQLYKTDLDGIIQISAGFKQSIFLGDDGNIHIEEDGDTEHLCGHQCQKSFSWFQLLFHCYK</sequence>
<keyword evidence="1" id="KW-1133">Transmembrane helix</keyword>
<accession>A0A6U1U8S7</accession>
<gene>
    <name evidence="2" type="ORF">VSP0166_LOCUS7971</name>
    <name evidence="3" type="ORF">VSP0166_LOCUS7972</name>
</gene>
<dbReference type="EMBL" id="HBKP01011332">
    <property type="protein sequence ID" value="CAE2218049.1"/>
    <property type="molecule type" value="Transcribed_RNA"/>
</dbReference>
<reference evidence="2" key="1">
    <citation type="submission" date="2021-01" db="EMBL/GenBank/DDBJ databases">
        <authorList>
            <person name="Corre E."/>
            <person name="Pelletier E."/>
            <person name="Niang G."/>
            <person name="Scheremetjew M."/>
            <person name="Finn R."/>
            <person name="Kale V."/>
            <person name="Holt S."/>
            <person name="Cochrane G."/>
            <person name="Meng A."/>
            <person name="Brown T."/>
            <person name="Cohen L."/>
        </authorList>
    </citation>
    <scope>NUCLEOTIDE SEQUENCE</scope>
    <source>
        <strain evidence="2">DIVA3 518/3/11/1/6</strain>
    </source>
</reference>
<name>A0A6U1U8S7_9EUKA</name>
<dbReference type="EMBL" id="HBKP01011331">
    <property type="protein sequence ID" value="CAE2218046.1"/>
    <property type="molecule type" value="Transcribed_RNA"/>
</dbReference>
<dbReference type="AlphaFoldDB" id="A0A6U1U8S7"/>
<dbReference type="SUPFAM" id="SSF50985">
    <property type="entry name" value="RCC1/BLIP-II"/>
    <property type="match status" value="1"/>
</dbReference>
<dbReference type="Gene3D" id="2.130.10.30">
    <property type="entry name" value="Regulator of chromosome condensation 1/beta-lactamase-inhibitor protein II"/>
    <property type="match status" value="1"/>
</dbReference>
<evidence type="ECO:0000313" key="3">
    <source>
        <dbReference type="EMBL" id="CAE2218049.1"/>
    </source>
</evidence>
<evidence type="ECO:0000313" key="2">
    <source>
        <dbReference type="EMBL" id="CAE2218046.1"/>
    </source>
</evidence>
<protein>
    <submittedName>
        <fullName evidence="2">Uncharacterized protein</fullName>
    </submittedName>
</protein>